<reference evidence="2 3" key="1">
    <citation type="submission" date="2018-08" db="EMBL/GenBank/DDBJ databases">
        <title>A genome reference for cultivated species of the human gut microbiota.</title>
        <authorList>
            <person name="Zou Y."/>
            <person name="Xue W."/>
            <person name="Luo G."/>
        </authorList>
    </citation>
    <scope>NUCLEOTIDE SEQUENCE [LARGE SCALE GENOMIC DNA]</scope>
    <source>
        <strain evidence="2 3">AM40-30BH</strain>
    </source>
</reference>
<sequence>MKNQVSLYRRGLFFLFSGMVVFPALAQTQQEVPLIKSTRTSTYKAVLKDTAWTAGPIVAQIHFVRYDNQGRKVVENLLNPDGSAKNKLLYIYDNDGKIKEEITASVKQGGVTRVYQYDYDGEGRLNRKVTLDADRNVVGETVILRNENDKIVKRISEGISTRMNDGKKTKNRCVTEIVYDEDGRIKEVMEDDSAFPKVGKKSRPFDKRDTVALKRFSEGSSMQPKVPKNKKVDFDYDAYGNWIKRTEYDGVNPEFIIVRTIDYAGQDTDWEKMLLNGQVKSVSQTSYVAIPKGPGSIDKGKKQGTFFRCEFNNEGRKILDQSYSDIGVAGEITEYNYDEEGNILEEIRKSATGKLLNTVRWAYDSKGHLKNKSLQDINGEVLRKGVFRYDIEGNCISEMWFSKEGTKFSELRYKYDSAGQLIAKDVLFHQEAGEEYEPLKYEWNSRGRIAEEWRGLPQNVQHYTYKYSVRGEVISGTEPVQGQADAEYVYKFYNDEHGNWKKRVKFFNDVPVLYEEREYVYYK</sequence>
<dbReference type="Gene3D" id="2.180.10.10">
    <property type="entry name" value="RHS repeat-associated core"/>
    <property type="match status" value="2"/>
</dbReference>
<evidence type="ECO:0000256" key="1">
    <source>
        <dbReference type="SAM" id="SignalP"/>
    </source>
</evidence>
<accession>A0A413VJL6</accession>
<dbReference type="AlphaFoldDB" id="A0A413VJL6"/>
<evidence type="ECO:0008006" key="4">
    <source>
        <dbReference type="Google" id="ProtNLM"/>
    </source>
</evidence>
<dbReference type="EMBL" id="QSGO01000014">
    <property type="protein sequence ID" value="RHB33771.1"/>
    <property type="molecule type" value="Genomic_DNA"/>
</dbReference>
<evidence type="ECO:0000313" key="2">
    <source>
        <dbReference type="EMBL" id="RHB33771.1"/>
    </source>
</evidence>
<evidence type="ECO:0000313" key="3">
    <source>
        <dbReference type="Proteomes" id="UP000284379"/>
    </source>
</evidence>
<feature type="chain" id="PRO_5019455370" description="RHS repeat protein" evidence="1">
    <location>
        <begin position="27"/>
        <end position="523"/>
    </location>
</feature>
<organism evidence="2 3">
    <name type="scientific">Bacteroides nordii</name>
    <dbReference type="NCBI Taxonomy" id="291645"/>
    <lineage>
        <taxon>Bacteria</taxon>
        <taxon>Pseudomonadati</taxon>
        <taxon>Bacteroidota</taxon>
        <taxon>Bacteroidia</taxon>
        <taxon>Bacteroidales</taxon>
        <taxon>Bacteroidaceae</taxon>
        <taxon>Bacteroides</taxon>
    </lineage>
</organism>
<name>A0A413VJL6_9BACE</name>
<comment type="caution">
    <text evidence="2">The sequence shown here is derived from an EMBL/GenBank/DDBJ whole genome shotgun (WGS) entry which is preliminary data.</text>
</comment>
<gene>
    <name evidence="2" type="ORF">DW888_15645</name>
</gene>
<dbReference type="RefSeq" id="WP_007484894.1">
    <property type="nucleotide sequence ID" value="NZ_CABJFV010000014.1"/>
</dbReference>
<proteinExistence type="predicted"/>
<dbReference type="Proteomes" id="UP000284379">
    <property type="component" value="Unassembled WGS sequence"/>
</dbReference>
<feature type="signal peptide" evidence="1">
    <location>
        <begin position="1"/>
        <end position="26"/>
    </location>
</feature>
<protein>
    <recommendedName>
        <fullName evidence="4">RHS repeat protein</fullName>
    </recommendedName>
</protein>
<keyword evidence="1" id="KW-0732">Signal</keyword>